<comment type="caution">
    <text evidence="3">The sequence shown here is derived from an EMBL/GenBank/DDBJ whole genome shotgun (WGS) entry which is preliminary data.</text>
</comment>
<dbReference type="RefSeq" id="WP_223101461.1">
    <property type="nucleotide sequence ID" value="NZ_CP061913.1"/>
</dbReference>
<dbReference type="Pfam" id="PF00722">
    <property type="entry name" value="Glyco_hydro_16"/>
    <property type="match status" value="1"/>
</dbReference>
<accession>A0ABV5M6A0</accession>
<dbReference type="SUPFAM" id="SSF49899">
    <property type="entry name" value="Concanavalin A-like lectins/glucanases"/>
    <property type="match status" value="1"/>
</dbReference>
<name>A0ABV5M6A0_9ACTN</name>
<dbReference type="CDD" id="cd00413">
    <property type="entry name" value="Glyco_hydrolase_16"/>
    <property type="match status" value="1"/>
</dbReference>
<dbReference type="Proteomes" id="UP001589608">
    <property type="component" value="Unassembled WGS sequence"/>
</dbReference>
<evidence type="ECO:0000259" key="2">
    <source>
        <dbReference type="PROSITE" id="PS51762"/>
    </source>
</evidence>
<dbReference type="InterPro" id="IPR000757">
    <property type="entry name" value="Beta-glucanase-like"/>
</dbReference>
<dbReference type="Gene3D" id="2.60.120.200">
    <property type="match status" value="1"/>
</dbReference>
<proteinExistence type="predicted"/>
<keyword evidence="1" id="KW-0472">Membrane</keyword>
<evidence type="ECO:0000256" key="1">
    <source>
        <dbReference type="SAM" id="Phobius"/>
    </source>
</evidence>
<keyword evidence="1" id="KW-1133">Transmembrane helix</keyword>
<dbReference type="InterPro" id="IPR013320">
    <property type="entry name" value="ConA-like_dom_sf"/>
</dbReference>
<sequence>MLRRFTAGLAVVTAAAVSLLIFPERVNAADPPGWRQVFSSSFDDPGRLPLGCSAYDGAPEGAQASYFRPEAVTVSDGHLSLALHRRTYGGKPFVTGELRCVGAAQQFGRYEFKARAPVGAGIESVALLRPVDGAAAQHDSQLEISAKPGAEQAVVTNSDGRGTTTNTLTGAFRDWHTYIIEWAPSGFRVFVDGAQRSLDPAVSTEPRWFGFAVTTGDRAGTPGSSTALPAEFQIDYLRIWSFAPNDSAPPAPVVRPSTVDAAAPAFPPLNRHWSLWLAVAAVVTAALALFAFVIHKTRPHRPPSSHRA</sequence>
<evidence type="ECO:0000313" key="4">
    <source>
        <dbReference type="Proteomes" id="UP001589608"/>
    </source>
</evidence>
<keyword evidence="1" id="KW-0812">Transmembrane</keyword>
<organism evidence="3 4">
    <name type="scientific">Dactylosporangium vinaceum</name>
    <dbReference type="NCBI Taxonomy" id="53362"/>
    <lineage>
        <taxon>Bacteria</taxon>
        <taxon>Bacillati</taxon>
        <taxon>Actinomycetota</taxon>
        <taxon>Actinomycetes</taxon>
        <taxon>Micromonosporales</taxon>
        <taxon>Micromonosporaceae</taxon>
        <taxon>Dactylosporangium</taxon>
    </lineage>
</organism>
<keyword evidence="4" id="KW-1185">Reference proteome</keyword>
<feature type="transmembrane region" description="Helical" evidence="1">
    <location>
        <begin position="273"/>
        <end position="294"/>
    </location>
</feature>
<evidence type="ECO:0000313" key="3">
    <source>
        <dbReference type="EMBL" id="MFB9444384.1"/>
    </source>
</evidence>
<gene>
    <name evidence="3" type="ORF">ACFFTR_14995</name>
</gene>
<feature type="domain" description="GH16" evidence="2">
    <location>
        <begin position="24"/>
        <end position="245"/>
    </location>
</feature>
<dbReference type="EMBL" id="JBHMCA010000026">
    <property type="protein sequence ID" value="MFB9444384.1"/>
    <property type="molecule type" value="Genomic_DNA"/>
</dbReference>
<reference evidence="3 4" key="1">
    <citation type="submission" date="2024-09" db="EMBL/GenBank/DDBJ databases">
        <authorList>
            <person name="Sun Q."/>
            <person name="Mori K."/>
        </authorList>
    </citation>
    <scope>NUCLEOTIDE SEQUENCE [LARGE SCALE GENOMIC DNA]</scope>
    <source>
        <strain evidence="3 4">JCM 3307</strain>
    </source>
</reference>
<dbReference type="PROSITE" id="PS51762">
    <property type="entry name" value="GH16_2"/>
    <property type="match status" value="1"/>
</dbReference>
<protein>
    <submittedName>
        <fullName evidence="3">Family 16 glycosylhydrolase</fullName>
    </submittedName>
</protein>